<dbReference type="Gene3D" id="3.10.450.50">
    <property type="match status" value="1"/>
</dbReference>
<dbReference type="EMBL" id="BOPG01000022">
    <property type="protein sequence ID" value="GIJ55845.1"/>
    <property type="molecule type" value="Genomic_DNA"/>
</dbReference>
<accession>A0A8J3Z5V5</accession>
<dbReference type="Pfam" id="PF11533">
    <property type="entry name" value="AtzH-like"/>
    <property type="match status" value="1"/>
</dbReference>
<dbReference type="AlphaFoldDB" id="A0A8J3Z5V5"/>
<comment type="caution">
    <text evidence="1">The sequence shown here is derived from an EMBL/GenBank/DDBJ whole genome shotgun (WGS) entry which is preliminary data.</text>
</comment>
<dbReference type="InterPro" id="IPR024507">
    <property type="entry name" value="AtzH-like"/>
</dbReference>
<evidence type="ECO:0008006" key="3">
    <source>
        <dbReference type="Google" id="ProtNLM"/>
    </source>
</evidence>
<gene>
    <name evidence="1" type="ORF">Vau01_033610</name>
</gene>
<sequence length="125" mass="14033">MDVDRPDVVAEVALAFATYEKALVDGDVEAMTEAFWADERVVRFGLDDRQYGAVALREWRAVQPPLPPGRHLHDTRITTFGPDFAVVTTLFTYPDNRVEGRQSQTWARIDGSWYIVGAHVSGPAR</sequence>
<dbReference type="SUPFAM" id="SSF54427">
    <property type="entry name" value="NTF2-like"/>
    <property type="match status" value="1"/>
</dbReference>
<name>A0A8J3Z5V5_9ACTN</name>
<reference evidence="1" key="1">
    <citation type="submission" date="2021-01" db="EMBL/GenBank/DDBJ databases">
        <title>Whole genome shotgun sequence of Virgisporangium aurantiacum NBRC 16421.</title>
        <authorList>
            <person name="Komaki H."/>
            <person name="Tamura T."/>
        </authorList>
    </citation>
    <scope>NUCLEOTIDE SEQUENCE</scope>
    <source>
        <strain evidence="1">NBRC 16421</strain>
    </source>
</reference>
<dbReference type="Proteomes" id="UP000612585">
    <property type="component" value="Unassembled WGS sequence"/>
</dbReference>
<evidence type="ECO:0000313" key="2">
    <source>
        <dbReference type="Proteomes" id="UP000612585"/>
    </source>
</evidence>
<protein>
    <recommendedName>
        <fullName evidence="3">DUF4440 domain-containing protein</fullName>
    </recommendedName>
</protein>
<evidence type="ECO:0000313" key="1">
    <source>
        <dbReference type="EMBL" id="GIJ55845.1"/>
    </source>
</evidence>
<organism evidence="1 2">
    <name type="scientific">Virgisporangium aurantiacum</name>
    <dbReference type="NCBI Taxonomy" id="175570"/>
    <lineage>
        <taxon>Bacteria</taxon>
        <taxon>Bacillati</taxon>
        <taxon>Actinomycetota</taxon>
        <taxon>Actinomycetes</taxon>
        <taxon>Micromonosporales</taxon>
        <taxon>Micromonosporaceae</taxon>
        <taxon>Virgisporangium</taxon>
    </lineage>
</organism>
<keyword evidence="2" id="KW-1185">Reference proteome</keyword>
<dbReference type="RefSeq" id="WP_203993235.1">
    <property type="nucleotide sequence ID" value="NZ_BOPG01000022.1"/>
</dbReference>
<dbReference type="InterPro" id="IPR032710">
    <property type="entry name" value="NTF2-like_dom_sf"/>
</dbReference>
<proteinExistence type="predicted"/>